<protein>
    <submittedName>
        <fullName evidence="1">SUKH-4 family immunity protein</fullName>
    </submittedName>
</protein>
<dbReference type="EMBL" id="CP061281">
    <property type="protein sequence ID" value="QNS03062.1"/>
    <property type="molecule type" value="Genomic_DNA"/>
</dbReference>
<gene>
    <name evidence="1" type="ORF">IAG42_05105</name>
</gene>
<reference evidence="1 2" key="1">
    <citation type="submission" date="2020-09" db="EMBL/GenBank/DDBJ databases">
        <title>A novel species.</title>
        <authorList>
            <person name="Gao J."/>
        </authorList>
    </citation>
    <scope>NUCLEOTIDE SEQUENCE [LARGE SCALE GENOMIC DNA]</scope>
    <source>
        <strain evidence="1 2">CRXT-Y-14</strain>
    </source>
</reference>
<dbReference type="Proteomes" id="UP000516428">
    <property type="component" value="Chromosome"/>
</dbReference>
<dbReference type="InterPro" id="IPR025851">
    <property type="entry name" value="SUKH-4"/>
</dbReference>
<name>A0A7H1B2V7_9ACTN</name>
<dbReference type="Pfam" id="PF14435">
    <property type="entry name" value="SUKH-4"/>
    <property type="match status" value="1"/>
</dbReference>
<keyword evidence="2" id="KW-1185">Reference proteome</keyword>
<evidence type="ECO:0000313" key="1">
    <source>
        <dbReference type="EMBL" id="QNS03062.1"/>
    </source>
</evidence>
<evidence type="ECO:0000313" key="2">
    <source>
        <dbReference type="Proteomes" id="UP000516428"/>
    </source>
</evidence>
<proteinExistence type="predicted"/>
<accession>A0A7H1B2V7</accession>
<sequence length="355" mass="38570">MSLREVCPRVAGMDVLGDLLVEGQTAHHIVRDPETGRVYATESYDPPDEMYPLAPSAEALRRMSAAVSDLDALRGPFSGLRGRFGLGAVKEAARLLSSAFTGEDWGSDGWGLAAEGPEEWVHGLPPVWRIQACVKPLALIAGPGRGLRMDLAADVLTNIFGADGVRRFTPGDLPEALTHAPTRRFLTEVGLPSDVPLFYPTGSEDDPLCTVAEHRAASARDPRLRRHFEDGTSHPVIPDADRFVLLGGTPQDVDVVVDGRTGEVHWTSFLGDDLTAMNADISTLVFALWMYGTVEALEKPYALKGDDTDSHYHFLADTMVGVLESVDPVACLPETGPEDYRYWPEVWHDEAGGVL</sequence>
<dbReference type="AlphaFoldDB" id="A0A7H1B2V7"/>
<organism evidence="1 2">
    <name type="scientific">Streptomyces xanthii</name>
    <dbReference type="NCBI Taxonomy" id="2768069"/>
    <lineage>
        <taxon>Bacteria</taxon>
        <taxon>Bacillati</taxon>
        <taxon>Actinomycetota</taxon>
        <taxon>Actinomycetes</taxon>
        <taxon>Kitasatosporales</taxon>
        <taxon>Streptomycetaceae</taxon>
        <taxon>Streptomyces</taxon>
    </lineage>
</organism>
<dbReference type="RefSeq" id="WP_188335817.1">
    <property type="nucleotide sequence ID" value="NZ_CP061281.1"/>
</dbReference>
<dbReference type="KEGG" id="sxn:IAG42_05105"/>